<feature type="region of interest" description="Disordered" evidence="6">
    <location>
        <begin position="1"/>
        <end position="21"/>
    </location>
</feature>
<keyword evidence="8" id="KW-0966">Cell projection</keyword>
<evidence type="ECO:0000256" key="2">
    <source>
        <dbReference type="ARBA" id="ARBA00016013"/>
    </source>
</evidence>
<evidence type="ECO:0000256" key="6">
    <source>
        <dbReference type="SAM" id="MobiDB-lite"/>
    </source>
</evidence>
<organism evidence="8 9">
    <name type="scientific">Aliiroseovarius salicola</name>
    <dbReference type="NCBI Taxonomy" id="3009082"/>
    <lineage>
        <taxon>Bacteria</taxon>
        <taxon>Pseudomonadati</taxon>
        <taxon>Pseudomonadota</taxon>
        <taxon>Alphaproteobacteria</taxon>
        <taxon>Rhodobacterales</taxon>
        <taxon>Paracoccaceae</taxon>
        <taxon>Aliiroseovarius</taxon>
    </lineage>
</organism>
<evidence type="ECO:0000256" key="3">
    <source>
        <dbReference type="ARBA" id="ARBA00022795"/>
    </source>
</evidence>
<evidence type="ECO:0000256" key="1">
    <source>
        <dbReference type="ARBA" id="ARBA00010577"/>
    </source>
</evidence>
<dbReference type="Pfam" id="PF03963">
    <property type="entry name" value="FlgD"/>
    <property type="match status" value="1"/>
</dbReference>
<keyword evidence="8" id="KW-0282">Flagellum</keyword>
<comment type="function">
    <text evidence="4 5">Required for flagellar hook formation. May act as a scaffolding protein.</text>
</comment>
<keyword evidence="9" id="KW-1185">Reference proteome</keyword>
<dbReference type="RefSeq" id="WP_271054840.1">
    <property type="nucleotide sequence ID" value="NZ_JAQIIO010000007.1"/>
</dbReference>
<keyword evidence="8" id="KW-0969">Cilium</keyword>
<dbReference type="InterPro" id="IPR005648">
    <property type="entry name" value="FlgD"/>
</dbReference>
<evidence type="ECO:0000313" key="8">
    <source>
        <dbReference type="EMBL" id="MDA5095108.1"/>
    </source>
</evidence>
<name>A0ABT4W3K4_9RHOB</name>
<evidence type="ECO:0000256" key="4">
    <source>
        <dbReference type="ARBA" id="ARBA00024746"/>
    </source>
</evidence>
<dbReference type="Proteomes" id="UP001528040">
    <property type="component" value="Unassembled WGS sequence"/>
</dbReference>
<protein>
    <recommendedName>
        <fullName evidence="2 5">Basal-body rod modification protein FlgD</fullName>
    </recommendedName>
</protein>
<comment type="similarity">
    <text evidence="1 5">Belongs to the FlgD family.</text>
</comment>
<dbReference type="NCBIfam" id="NF009453">
    <property type="entry name" value="PRK12813.1"/>
    <property type="match status" value="1"/>
</dbReference>
<dbReference type="InterPro" id="IPR025965">
    <property type="entry name" value="FlgD/Vpr_Ig-like"/>
</dbReference>
<reference evidence="8 9" key="1">
    <citation type="submission" date="2023-01" db="EMBL/GenBank/DDBJ databases">
        <authorList>
            <person name="Yoon J.-W."/>
        </authorList>
    </citation>
    <scope>NUCLEOTIDE SEQUENCE [LARGE SCALE GENOMIC DNA]</scope>
    <source>
        <strain evidence="8 9">KMU-50</strain>
    </source>
</reference>
<comment type="caution">
    <text evidence="8">The sequence shown here is derived from an EMBL/GenBank/DDBJ whole genome shotgun (WGS) entry which is preliminary data.</text>
</comment>
<evidence type="ECO:0000259" key="7">
    <source>
        <dbReference type="Pfam" id="PF13860"/>
    </source>
</evidence>
<feature type="domain" description="FlgD/Vpr Ig-like" evidence="7">
    <location>
        <begin position="105"/>
        <end position="173"/>
    </location>
</feature>
<gene>
    <name evidence="8" type="primary">flgD</name>
    <name evidence="8" type="ORF">O2N63_13545</name>
</gene>
<proteinExistence type="inferred from homology"/>
<evidence type="ECO:0000256" key="5">
    <source>
        <dbReference type="RuleBase" id="RU362076"/>
    </source>
</evidence>
<dbReference type="EMBL" id="JAQIIO010000007">
    <property type="protein sequence ID" value="MDA5095108.1"/>
    <property type="molecule type" value="Genomic_DNA"/>
</dbReference>
<sequence>MPATLTAPVAQPGENTNKLSAEEELSSDFETFLKMMTVQMQNQDPLNPMESTEFAMQLATFSGVEQQVRSNSLLDGMSTKLDLMGLNDLAGWVGMEARVVSSAKFDGTPITLKGSPPTTADATHLVVKNGDGTIVQKTQVPVSSEQVSWAGVAESGTPFPSDTYTFELESWSEGKLLETSQMEVYTRIVETRKEDGSLKLVTESGHTVGANDVSALREASKG</sequence>
<evidence type="ECO:0000313" key="9">
    <source>
        <dbReference type="Proteomes" id="UP001528040"/>
    </source>
</evidence>
<accession>A0ABT4W3K4</accession>
<dbReference type="Pfam" id="PF13860">
    <property type="entry name" value="FlgD_ig"/>
    <property type="match status" value="1"/>
</dbReference>
<keyword evidence="3 5" id="KW-1005">Bacterial flagellum biogenesis</keyword>